<protein>
    <recommendedName>
        <fullName evidence="3">PKD domain-containing protein</fullName>
    </recommendedName>
</protein>
<organism evidence="1 2">
    <name type="scientific">Flavobacterium restrictum</name>
    <dbReference type="NCBI Taxonomy" id="2594428"/>
    <lineage>
        <taxon>Bacteria</taxon>
        <taxon>Pseudomonadati</taxon>
        <taxon>Bacteroidota</taxon>
        <taxon>Flavobacteriia</taxon>
        <taxon>Flavobacteriales</taxon>
        <taxon>Flavobacteriaceae</taxon>
        <taxon>Flavobacterium</taxon>
    </lineage>
</organism>
<keyword evidence="2" id="KW-1185">Reference proteome</keyword>
<dbReference type="AlphaFoldDB" id="A0A553DYJ5"/>
<dbReference type="Proteomes" id="UP000316371">
    <property type="component" value="Unassembled WGS sequence"/>
</dbReference>
<comment type="caution">
    <text evidence="1">The sequence shown here is derived from an EMBL/GenBank/DDBJ whole genome shotgun (WGS) entry which is preliminary data.</text>
</comment>
<proteinExistence type="predicted"/>
<gene>
    <name evidence="1" type="ORF">FNW21_11755</name>
</gene>
<accession>A0A553DYJ5</accession>
<dbReference type="RefSeq" id="WP_144256946.1">
    <property type="nucleotide sequence ID" value="NZ_VJZT01000012.1"/>
</dbReference>
<dbReference type="OrthoDB" id="646668at2"/>
<evidence type="ECO:0000313" key="1">
    <source>
        <dbReference type="EMBL" id="TRX37762.1"/>
    </source>
</evidence>
<sequence>MKRILHILIAVIALGSLFSCNPIEDRNSLPAITKTAATLNFTVTPDASNKNKIVMTNLDTDVIPYWSYTDKDGNELGHFNTNVAEVTLPFAGVYYVKYTGYTRGGAVDADPVKLTIGQNDAGYFSDPKWAMLTNGVAGKTWIINFVTESPFAFVGGNYINKTVEGDWSWFPGSVNDVSWSGIETKDWGQVTFDLNGGYNIAVTQTSLTAGSNVKTTSKGTYTYQRTAAFTNDRIIINGAIQMLHTNAYYTQTMSGFSFSDVRLIELTATSLRYAIIRNDGAQVVMNLVPKVAQ</sequence>
<evidence type="ECO:0008006" key="3">
    <source>
        <dbReference type="Google" id="ProtNLM"/>
    </source>
</evidence>
<reference evidence="1 2" key="1">
    <citation type="submission" date="2019-07" db="EMBL/GenBank/DDBJ databases">
        <title>Novel species of Flavobacterium.</title>
        <authorList>
            <person name="Liu Q."/>
            <person name="Xin Y.-H."/>
        </authorList>
    </citation>
    <scope>NUCLEOTIDE SEQUENCE [LARGE SCALE GENOMIC DNA]</scope>
    <source>
        <strain evidence="1 2">LB1R34</strain>
    </source>
</reference>
<dbReference type="EMBL" id="VJZT01000012">
    <property type="protein sequence ID" value="TRX37762.1"/>
    <property type="molecule type" value="Genomic_DNA"/>
</dbReference>
<name>A0A553DYJ5_9FLAO</name>
<evidence type="ECO:0000313" key="2">
    <source>
        <dbReference type="Proteomes" id="UP000316371"/>
    </source>
</evidence>
<dbReference type="PROSITE" id="PS51257">
    <property type="entry name" value="PROKAR_LIPOPROTEIN"/>
    <property type="match status" value="1"/>
</dbReference>